<evidence type="ECO:0000313" key="3">
    <source>
        <dbReference type="Proteomes" id="UP001302126"/>
    </source>
</evidence>
<dbReference type="AlphaFoldDB" id="A0AAN6WY43"/>
<reference evidence="2" key="2">
    <citation type="submission" date="2023-05" db="EMBL/GenBank/DDBJ databases">
        <authorList>
            <consortium name="Lawrence Berkeley National Laboratory"/>
            <person name="Steindorff A."/>
            <person name="Hensen N."/>
            <person name="Bonometti L."/>
            <person name="Westerberg I."/>
            <person name="Brannstrom I.O."/>
            <person name="Guillou S."/>
            <person name="Cros-Aarteil S."/>
            <person name="Calhoun S."/>
            <person name="Haridas S."/>
            <person name="Kuo A."/>
            <person name="Mondo S."/>
            <person name="Pangilinan J."/>
            <person name="Riley R."/>
            <person name="Labutti K."/>
            <person name="Andreopoulos B."/>
            <person name="Lipzen A."/>
            <person name="Chen C."/>
            <person name="Yanf M."/>
            <person name="Daum C."/>
            <person name="Ng V."/>
            <person name="Clum A."/>
            <person name="Ohm R."/>
            <person name="Martin F."/>
            <person name="Silar P."/>
            <person name="Natvig D."/>
            <person name="Lalanne C."/>
            <person name="Gautier V."/>
            <person name="Ament-Velasquez S.L."/>
            <person name="Kruys A."/>
            <person name="Hutchinson M.I."/>
            <person name="Powell A.J."/>
            <person name="Barry K."/>
            <person name="Miller A.N."/>
            <person name="Grigoriev I.V."/>
            <person name="Debuchy R."/>
            <person name="Gladieux P."/>
            <person name="Thoren M.H."/>
            <person name="Johannesson H."/>
        </authorList>
    </citation>
    <scope>NUCLEOTIDE SEQUENCE</scope>
    <source>
        <strain evidence="2">PSN309</strain>
    </source>
</reference>
<gene>
    <name evidence="2" type="ORF">QBC35DRAFT_530150</name>
</gene>
<organism evidence="2 3">
    <name type="scientific">Podospora australis</name>
    <dbReference type="NCBI Taxonomy" id="1536484"/>
    <lineage>
        <taxon>Eukaryota</taxon>
        <taxon>Fungi</taxon>
        <taxon>Dikarya</taxon>
        <taxon>Ascomycota</taxon>
        <taxon>Pezizomycotina</taxon>
        <taxon>Sordariomycetes</taxon>
        <taxon>Sordariomycetidae</taxon>
        <taxon>Sordariales</taxon>
        <taxon>Podosporaceae</taxon>
        <taxon>Podospora</taxon>
    </lineage>
</organism>
<dbReference type="Proteomes" id="UP001302126">
    <property type="component" value="Unassembled WGS sequence"/>
</dbReference>
<keyword evidence="3" id="KW-1185">Reference proteome</keyword>
<name>A0AAN6WY43_9PEZI</name>
<protein>
    <submittedName>
        <fullName evidence="2">Uncharacterized protein</fullName>
    </submittedName>
</protein>
<proteinExistence type="predicted"/>
<comment type="caution">
    <text evidence="2">The sequence shown here is derived from an EMBL/GenBank/DDBJ whole genome shotgun (WGS) entry which is preliminary data.</text>
</comment>
<accession>A0AAN6WY43</accession>
<feature type="region of interest" description="Disordered" evidence="1">
    <location>
        <begin position="51"/>
        <end position="77"/>
    </location>
</feature>
<sequence length="240" mass="26522">MGAVVRLQLGRCCGRVSAPHEKDRVCGIEQPHQAYRGWLCFVRGKGRLSETGSPAVRGGGHPLAHQDASVRFPPRSKSPPGLAGYLLVGGRTSWHTGHDLRKTARPEYNITSTCEVVGAVYGWLREMKCPGLHDLMYLCLHGPPAVFEPWSLVWDLDENVPLSCWLGLEAVKSVFAGLSAFPRLLACGGRRRHCIWAGNLYELPLWGHCVAVWASLVSMIARRDGEMSTRKSVTWVLLLD</sequence>
<evidence type="ECO:0000313" key="2">
    <source>
        <dbReference type="EMBL" id="KAK4190320.1"/>
    </source>
</evidence>
<reference evidence="2" key="1">
    <citation type="journal article" date="2023" name="Mol. Phylogenet. Evol.">
        <title>Genome-scale phylogeny and comparative genomics of the fungal order Sordariales.</title>
        <authorList>
            <person name="Hensen N."/>
            <person name="Bonometti L."/>
            <person name="Westerberg I."/>
            <person name="Brannstrom I.O."/>
            <person name="Guillou S."/>
            <person name="Cros-Aarteil S."/>
            <person name="Calhoun S."/>
            <person name="Haridas S."/>
            <person name="Kuo A."/>
            <person name="Mondo S."/>
            <person name="Pangilinan J."/>
            <person name="Riley R."/>
            <person name="LaButti K."/>
            <person name="Andreopoulos B."/>
            <person name="Lipzen A."/>
            <person name="Chen C."/>
            <person name="Yan M."/>
            <person name="Daum C."/>
            <person name="Ng V."/>
            <person name="Clum A."/>
            <person name="Steindorff A."/>
            <person name="Ohm R.A."/>
            <person name="Martin F."/>
            <person name="Silar P."/>
            <person name="Natvig D.O."/>
            <person name="Lalanne C."/>
            <person name="Gautier V."/>
            <person name="Ament-Velasquez S.L."/>
            <person name="Kruys A."/>
            <person name="Hutchinson M.I."/>
            <person name="Powell A.J."/>
            <person name="Barry K."/>
            <person name="Miller A.N."/>
            <person name="Grigoriev I.V."/>
            <person name="Debuchy R."/>
            <person name="Gladieux P."/>
            <person name="Hiltunen Thoren M."/>
            <person name="Johannesson H."/>
        </authorList>
    </citation>
    <scope>NUCLEOTIDE SEQUENCE</scope>
    <source>
        <strain evidence="2">PSN309</strain>
    </source>
</reference>
<dbReference type="EMBL" id="MU864367">
    <property type="protein sequence ID" value="KAK4190320.1"/>
    <property type="molecule type" value="Genomic_DNA"/>
</dbReference>
<evidence type="ECO:0000256" key="1">
    <source>
        <dbReference type="SAM" id="MobiDB-lite"/>
    </source>
</evidence>